<comment type="similarity">
    <text evidence="4 5">Belongs to the class I-like SAM-binding methyltransferase superfamily. C5-methyltransferase family.</text>
</comment>
<evidence type="ECO:0008006" key="8">
    <source>
        <dbReference type="Google" id="ProtNLM"/>
    </source>
</evidence>
<evidence type="ECO:0000313" key="7">
    <source>
        <dbReference type="Proteomes" id="UP000242180"/>
    </source>
</evidence>
<dbReference type="InterPro" id="IPR029063">
    <property type="entry name" value="SAM-dependent_MTases_sf"/>
</dbReference>
<comment type="caution">
    <text evidence="6">The sequence shown here is derived from an EMBL/GenBank/DDBJ whole genome shotgun (WGS) entry which is preliminary data.</text>
</comment>
<accession>A0A1X2H1X4</accession>
<dbReference type="FunCoup" id="A0A1X2H1X4">
    <property type="interactions" value="246"/>
</dbReference>
<keyword evidence="7" id="KW-1185">Reference proteome</keyword>
<dbReference type="Gene3D" id="3.40.50.150">
    <property type="entry name" value="Vaccinia Virus protein VP39"/>
    <property type="match status" value="1"/>
</dbReference>
<evidence type="ECO:0000256" key="1">
    <source>
        <dbReference type="ARBA" id="ARBA00022603"/>
    </source>
</evidence>
<proteinExistence type="inferred from homology"/>
<protein>
    <recommendedName>
        <fullName evidence="8">S-adenosyl-L-methionine-dependent methyltransferase</fullName>
    </recommendedName>
</protein>
<dbReference type="InterPro" id="IPR050750">
    <property type="entry name" value="C5-MTase"/>
</dbReference>
<dbReference type="PRINTS" id="PR00105">
    <property type="entry name" value="C5METTRFRASE"/>
</dbReference>
<dbReference type="Proteomes" id="UP000242180">
    <property type="component" value="Unassembled WGS sequence"/>
</dbReference>
<dbReference type="Gene3D" id="3.90.120.10">
    <property type="entry name" value="DNA Methylase, subunit A, domain 2"/>
    <property type="match status" value="1"/>
</dbReference>
<dbReference type="InParanoid" id="A0A1X2H1X4"/>
<dbReference type="PANTHER" id="PTHR46098">
    <property type="entry name" value="TRNA (CYTOSINE(38)-C(5))-METHYLTRANSFERASE"/>
    <property type="match status" value="1"/>
</dbReference>
<dbReference type="OMA" id="HYAFKYA"/>
<evidence type="ECO:0000256" key="2">
    <source>
        <dbReference type="ARBA" id="ARBA00022679"/>
    </source>
</evidence>
<name>A0A1X2H1X4_SYNRA</name>
<evidence type="ECO:0000256" key="5">
    <source>
        <dbReference type="RuleBase" id="RU000416"/>
    </source>
</evidence>
<keyword evidence="1 4" id="KW-0489">Methyltransferase</keyword>
<dbReference type="AlphaFoldDB" id="A0A1X2H1X4"/>
<keyword evidence="2 4" id="KW-0808">Transferase</keyword>
<dbReference type="GO" id="GO:0008168">
    <property type="term" value="F:methyltransferase activity"/>
    <property type="evidence" value="ECO:0007669"/>
    <property type="project" value="UniProtKB-KW"/>
</dbReference>
<feature type="active site" evidence="4">
    <location>
        <position position="79"/>
    </location>
</feature>
<evidence type="ECO:0000256" key="4">
    <source>
        <dbReference type="PROSITE-ProRule" id="PRU01016"/>
    </source>
</evidence>
<dbReference type="GO" id="GO:0005634">
    <property type="term" value="C:nucleus"/>
    <property type="evidence" value="ECO:0007669"/>
    <property type="project" value="TreeGrafter"/>
</dbReference>
<reference evidence="6 7" key="1">
    <citation type="submission" date="2016-07" db="EMBL/GenBank/DDBJ databases">
        <title>Pervasive Adenine N6-methylation of Active Genes in Fungi.</title>
        <authorList>
            <consortium name="DOE Joint Genome Institute"/>
            <person name="Mondo S.J."/>
            <person name="Dannebaum R.O."/>
            <person name="Kuo R.C."/>
            <person name="Labutti K."/>
            <person name="Haridas S."/>
            <person name="Kuo A."/>
            <person name="Salamov A."/>
            <person name="Ahrendt S.R."/>
            <person name="Lipzen A."/>
            <person name="Sullivan W."/>
            <person name="Andreopoulos W.B."/>
            <person name="Clum A."/>
            <person name="Lindquist E."/>
            <person name="Daum C."/>
            <person name="Ramamoorthy G.K."/>
            <person name="Gryganskyi A."/>
            <person name="Culley D."/>
            <person name="Magnuson J.K."/>
            <person name="James T.Y."/>
            <person name="O'Malley M.A."/>
            <person name="Stajich J.E."/>
            <person name="Spatafora J.W."/>
            <person name="Visel A."/>
            <person name="Grigoriev I.V."/>
        </authorList>
    </citation>
    <scope>NUCLEOTIDE SEQUENCE [LARGE SCALE GENOMIC DNA]</scope>
    <source>
        <strain evidence="6 7">NRRL 2496</strain>
    </source>
</reference>
<keyword evidence="3 4" id="KW-0949">S-adenosyl-L-methionine</keyword>
<dbReference type="EMBL" id="MCGN01000011">
    <property type="protein sequence ID" value="ORY91430.1"/>
    <property type="molecule type" value="Genomic_DNA"/>
</dbReference>
<gene>
    <name evidence="6" type="ORF">BCR43DRAFT_499102</name>
</gene>
<dbReference type="PROSITE" id="PS51679">
    <property type="entry name" value="SAM_MT_C5"/>
    <property type="match status" value="1"/>
</dbReference>
<dbReference type="NCBIfam" id="TIGR00675">
    <property type="entry name" value="dcm"/>
    <property type="match status" value="1"/>
</dbReference>
<dbReference type="Pfam" id="PF00145">
    <property type="entry name" value="DNA_methylase"/>
    <property type="match status" value="1"/>
</dbReference>
<organism evidence="6 7">
    <name type="scientific">Syncephalastrum racemosum</name>
    <name type="common">Filamentous fungus</name>
    <dbReference type="NCBI Taxonomy" id="13706"/>
    <lineage>
        <taxon>Eukaryota</taxon>
        <taxon>Fungi</taxon>
        <taxon>Fungi incertae sedis</taxon>
        <taxon>Mucoromycota</taxon>
        <taxon>Mucoromycotina</taxon>
        <taxon>Mucoromycetes</taxon>
        <taxon>Mucorales</taxon>
        <taxon>Syncephalastraceae</taxon>
        <taxon>Syncephalastrum</taxon>
    </lineage>
</organism>
<dbReference type="GO" id="GO:0032259">
    <property type="term" value="P:methylation"/>
    <property type="evidence" value="ECO:0007669"/>
    <property type="project" value="UniProtKB-KW"/>
</dbReference>
<dbReference type="InterPro" id="IPR001525">
    <property type="entry name" value="C5_MeTfrase"/>
</dbReference>
<dbReference type="OrthoDB" id="414133at2759"/>
<dbReference type="STRING" id="13706.A0A1X2H1X4"/>
<dbReference type="PANTHER" id="PTHR46098:SF1">
    <property type="entry name" value="TRNA (CYTOSINE(38)-C(5))-METHYLTRANSFERASE"/>
    <property type="match status" value="1"/>
</dbReference>
<evidence type="ECO:0000313" key="6">
    <source>
        <dbReference type="EMBL" id="ORY91430.1"/>
    </source>
</evidence>
<dbReference type="SUPFAM" id="SSF53335">
    <property type="entry name" value="S-adenosyl-L-methionine-dependent methyltransferases"/>
    <property type="match status" value="1"/>
</dbReference>
<evidence type="ECO:0000256" key="3">
    <source>
        <dbReference type="ARBA" id="ARBA00022691"/>
    </source>
</evidence>
<sequence length="359" mass="40892">MDPLKMLEFYSGIGGMHYAADLAGWDVQVCKAFDINNVCNDVYKYNFDPNIVGQRQIEALDIAFYDKLAVDVWTMSPPCQPYTRTGLQQGSQDPRSRSFLHVLRVLTHMEHRPKYILVENVKGFEQSDSRDVLVDTLEKCNYTFQEFLLTPLQLGIPNSRLRYYLLAKQKPLTFCQAPTGTILSFIPFSNIKSGFVDGRTLPSEEQLVANIEVRPVSDYLEDKDDLSAYLVPDKILSRHGHAFDIVKPSTRRSCCFTKGYYHYVEATGSILQMDAEADTNAVFKEAAAAKAAGNDERQIELLRGLRLRYFSPREVANLMGFPETFRFPQATTLKQRYRTLGNSINVQIVGELMKFLMKS</sequence>